<evidence type="ECO:0000313" key="5">
    <source>
        <dbReference type="EMBL" id="KRL95086.1"/>
    </source>
</evidence>
<organism evidence="5 6">
    <name type="scientific">Limosilactobacillus equigenerosi DSM 18793 = JCM 14505</name>
    <dbReference type="NCBI Taxonomy" id="1423742"/>
    <lineage>
        <taxon>Bacteria</taxon>
        <taxon>Bacillati</taxon>
        <taxon>Bacillota</taxon>
        <taxon>Bacilli</taxon>
        <taxon>Lactobacillales</taxon>
        <taxon>Lactobacillaceae</taxon>
        <taxon>Limosilactobacillus</taxon>
    </lineage>
</organism>
<keyword evidence="1" id="KW-0805">Transcription regulation</keyword>
<dbReference type="InterPro" id="IPR000485">
    <property type="entry name" value="AsnC-type_HTH_dom"/>
</dbReference>
<keyword evidence="3" id="KW-0804">Transcription</keyword>
<dbReference type="InterPro" id="IPR011008">
    <property type="entry name" value="Dimeric_a/b-barrel"/>
</dbReference>
<evidence type="ECO:0000256" key="1">
    <source>
        <dbReference type="ARBA" id="ARBA00023015"/>
    </source>
</evidence>
<evidence type="ECO:0000313" key="6">
    <source>
        <dbReference type="Proteomes" id="UP000051084"/>
    </source>
</evidence>
<protein>
    <submittedName>
        <fullName evidence="5">Transcriptional regulator</fullName>
    </submittedName>
</protein>
<accession>A0A0R1UPM6</accession>
<keyword evidence="2" id="KW-0238">DNA-binding</keyword>
<dbReference type="Pfam" id="PF13412">
    <property type="entry name" value="HTH_24"/>
    <property type="match status" value="1"/>
</dbReference>
<dbReference type="SMART" id="SM00344">
    <property type="entry name" value="HTH_ASNC"/>
    <property type="match status" value="1"/>
</dbReference>
<proteinExistence type="predicted"/>
<dbReference type="PANTHER" id="PTHR30154">
    <property type="entry name" value="LEUCINE-RESPONSIVE REGULATORY PROTEIN"/>
    <property type="match status" value="1"/>
</dbReference>
<dbReference type="EMBL" id="AZGC01000026">
    <property type="protein sequence ID" value="KRL95086.1"/>
    <property type="molecule type" value="Genomic_DNA"/>
</dbReference>
<dbReference type="Proteomes" id="UP000051084">
    <property type="component" value="Unassembled WGS sequence"/>
</dbReference>
<dbReference type="PRINTS" id="PR00033">
    <property type="entry name" value="HTHASNC"/>
</dbReference>
<name>A0A0R1UPM6_9LACO</name>
<feature type="domain" description="HTH asnC-type" evidence="4">
    <location>
        <begin position="1"/>
        <end position="62"/>
    </location>
</feature>
<dbReference type="OrthoDB" id="34294at2"/>
<dbReference type="STRING" id="417373.GCA_001570685_00113"/>
<dbReference type="PANTHER" id="PTHR30154:SF53">
    <property type="entry name" value="HTH-TYPE TRANSCRIPTIONAL REGULATOR LRPC"/>
    <property type="match status" value="1"/>
</dbReference>
<dbReference type="Pfam" id="PF01037">
    <property type="entry name" value="AsnC_trans_reg"/>
    <property type="match status" value="1"/>
</dbReference>
<dbReference type="Gene3D" id="1.10.10.10">
    <property type="entry name" value="Winged helix-like DNA-binding domain superfamily/Winged helix DNA-binding domain"/>
    <property type="match status" value="1"/>
</dbReference>
<dbReference type="InterPro" id="IPR019887">
    <property type="entry name" value="Tscrpt_reg_AsnC/Lrp_C"/>
</dbReference>
<comment type="caution">
    <text evidence="5">The sequence shown here is derived from an EMBL/GenBank/DDBJ whole genome shotgun (WGS) entry which is preliminary data.</text>
</comment>
<evidence type="ECO:0000256" key="2">
    <source>
        <dbReference type="ARBA" id="ARBA00023125"/>
    </source>
</evidence>
<evidence type="ECO:0000259" key="4">
    <source>
        <dbReference type="PROSITE" id="PS50956"/>
    </source>
</evidence>
<dbReference type="InterPro" id="IPR036390">
    <property type="entry name" value="WH_DNA-bd_sf"/>
</dbReference>
<dbReference type="InterPro" id="IPR019888">
    <property type="entry name" value="Tscrpt_reg_AsnC-like"/>
</dbReference>
<dbReference type="AlphaFoldDB" id="A0A0R1UPM6"/>
<sequence>MDAIDQRILNMLQVNARTSLKELSKACFISSPAIAARIAKLEKAGIINGYHVSLNFDAINYHVKAFIMVQLEPSQKSEFYPYIQSIPNVLECNCITGDFSEVMEVAFPTTVELDNFINEIQRRFGKTSTQIVFSTSVEHRGIQFEE</sequence>
<dbReference type="GO" id="GO:0043565">
    <property type="term" value="F:sequence-specific DNA binding"/>
    <property type="evidence" value="ECO:0007669"/>
    <property type="project" value="InterPro"/>
</dbReference>
<dbReference type="SUPFAM" id="SSF46785">
    <property type="entry name" value="Winged helix' DNA-binding domain"/>
    <property type="match status" value="1"/>
</dbReference>
<dbReference type="InterPro" id="IPR036388">
    <property type="entry name" value="WH-like_DNA-bd_sf"/>
</dbReference>
<dbReference type="GO" id="GO:0043200">
    <property type="term" value="P:response to amino acid"/>
    <property type="evidence" value="ECO:0007669"/>
    <property type="project" value="TreeGrafter"/>
</dbReference>
<reference evidence="5 6" key="1">
    <citation type="journal article" date="2015" name="Genome Announc.">
        <title>Expanding the biotechnology potential of lactobacilli through comparative genomics of 213 strains and associated genera.</title>
        <authorList>
            <person name="Sun Z."/>
            <person name="Harris H.M."/>
            <person name="McCann A."/>
            <person name="Guo C."/>
            <person name="Argimon S."/>
            <person name="Zhang W."/>
            <person name="Yang X."/>
            <person name="Jeffery I.B."/>
            <person name="Cooney J.C."/>
            <person name="Kagawa T.F."/>
            <person name="Liu W."/>
            <person name="Song Y."/>
            <person name="Salvetti E."/>
            <person name="Wrobel A."/>
            <person name="Rasinkangas P."/>
            <person name="Parkhill J."/>
            <person name="Rea M.C."/>
            <person name="O'Sullivan O."/>
            <person name="Ritari J."/>
            <person name="Douillard F.P."/>
            <person name="Paul Ross R."/>
            <person name="Yang R."/>
            <person name="Briner A.E."/>
            <person name="Felis G.E."/>
            <person name="de Vos W.M."/>
            <person name="Barrangou R."/>
            <person name="Klaenhammer T.R."/>
            <person name="Caufield P.W."/>
            <person name="Cui Y."/>
            <person name="Zhang H."/>
            <person name="O'Toole P.W."/>
        </authorList>
    </citation>
    <scope>NUCLEOTIDE SEQUENCE [LARGE SCALE GENOMIC DNA]</scope>
    <source>
        <strain evidence="5 6">DSM 18793</strain>
    </source>
</reference>
<dbReference type="SUPFAM" id="SSF54909">
    <property type="entry name" value="Dimeric alpha+beta barrel"/>
    <property type="match status" value="1"/>
</dbReference>
<evidence type="ECO:0000256" key="3">
    <source>
        <dbReference type="ARBA" id="ARBA00023163"/>
    </source>
</evidence>
<dbReference type="RefSeq" id="WP_054652271.1">
    <property type="nucleotide sequence ID" value="NZ_AZGC01000026.1"/>
</dbReference>
<dbReference type="PATRIC" id="fig|1423742.4.peg.1177"/>
<dbReference type="GO" id="GO:0005829">
    <property type="term" value="C:cytosol"/>
    <property type="evidence" value="ECO:0007669"/>
    <property type="project" value="TreeGrafter"/>
</dbReference>
<dbReference type="Gene3D" id="3.30.70.920">
    <property type="match status" value="1"/>
</dbReference>
<keyword evidence="6" id="KW-1185">Reference proteome</keyword>
<gene>
    <name evidence="5" type="ORF">FC21_GL001134</name>
</gene>
<dbReference type="PROSITE" id="PS50956">
    <property type="entry name" value="HTH_ASNC_2"/>
    <property type="match status" value="1"/>
</dbReference>